<organism evidence="2">
    <name type="scientific">Culex pipiens</name>
    <name type="common">House mosquito</name>
    <dbReference type="NCBI Taxonomy" id="7175"/>
    <lineage>
        <taxon>Eukaryota</taxon>
        <taxon>Metazoa</taxon>
        <taxon>Ecdysozoa</taxon>
        <taxon>Arthropoda</taxon>
        <taxon>Hexapoda</taxon>
        <taxon>Insecta</taxon>
        <taxon>Pterygota</taxon>
        <taxon>Neoptera</taxon>
        <taxon>Endopterygota</taxon>
        <taxon>Diptera</taxon>
        <taxon>Nematocera</taxon>
        <taxon>Culicoidea</taxon>
        <taxon>Culicidae</taxon>
        <taxon>Culicinae</taxon>
        <taxon>Culicini</taxon>
        <taxon>Culex</taxon>
        <taxon>Culex</taxon>
    </lineage>
</organism>
<reference evidence="2" key="1">
    <citation type="submission" date="2021-05" db="EMBL/GenBank/DDBJ databases">
        <authorList>
            <person name="Alioto T."/>
            <person name="Alioto T."/>
            <person name="Gomez Garrido J."/>
        </authorList>
    </citation>
    <scope>NUCLEOTIDE SEQUENCE</scope>
</reference>
<dbReference type="AlphaFoldDB" id="A0A8D8C8X2"/>
<accession>A0A8D8C8X2</accession>
<evidence type="ECO:0000313" key="2">
    <source>
        <dbReference type="EMBL" id="CAG6485976.1"/>
    </source>
</evidence>
<feature type="region of interest" description="Disordered" evidence="1">
    <location>
        <begin position="70"/>
        <end position="117"/>
    </location>
</feature>
<name>A0A8D8C8X2_CULPI</name>
<proteinExistence type="predicted"/>
<sequence>MGQRGDVRPDQDDVAFIDHNDGLFLVVFSGAVFTVVQCGDRGNATGLCRNQYYRAVSAADEPHRWDVLRYDQPAREEPEDQRGQRVEPGRSVHLRTDGEQHLQPTAPAAPAPSGVRWHGLGEGAGVWRIDRTAGEDAQVLVRWQREGQGRLAPR</sequence>
<protein>
    <submittedName>
        <fullName evidence="2">(northern house mosquito) hypothetical protein</fullName>
    </submittedName>
</protein>
<feature type="compositionally biased region" description="Basic and acidic residues" evidence="1">
    <location>
        <begin position="70"/>
        <end position="100"/>
    </location>
</feature>
<dbReference type="EMBL" id="HBUE01102295">
    <property type="protein sequence ID" value="CAG6485978.1"/>
    <property type="molecule type" value="Transcribed_RNA"/>
</dbReference>
<evidence type="ECO:0000256" key="1">
    <source>
        <dbReference type="SAM" id="MobiDB-lite"/>
    </source>
</evidence>
<dbReference type="EMBL" id="HBUE01102294">
    <property type="protein sequence ID" value="CAG6485976.1"/>
    <property type="molecule type" value="Transcribed_RNA"/>
</dbReference>